<feature type="compositionally biased region" description="Basic and acidic residues" evidence="1">
    <location>
        <begin position="141"/>
        <end position="166"/>
    </location>
</feature>
<feature type="compositionally biased region" description="Pro residues" evidence="1">
    <location>
        <begin position="122"/>
        <end position="140"/>
    </location>
</feature>
<gene>
    <name evidence="2" type="ORF">R1sor_006276</name>
</gene>
<reference evidence="2 3" key="1">
    <citation type="submission" date="2024-09" db="EMBL/GenBank/DDBJ databases">
        <title>Chromosome-scale assembly of Riccia sorocarpa.</title>
        <authorList>
            <person name="Paukszto L."/>
        </authorList>
    </citation>
    <scope>NUCLEOTIDE SEQUENCE [LARGE SCALE GENOMIC DNA]</scope>
    <source>
        <strain evidence="2">LP-2024</strain>
        <tissue evidence="2">Aerial parts of the thallus</tissue>
    </source>
</reference>
<name>A0ABD3HM23_9MARC</name>
<sequence>MRKEEDPVFHSGVSVQCLHGLPHGASPSSSTLPSAARARQSRRERERERGPGPGPRPGALPPTVPRRDTRSGGRDPPPHHSDPRSSDPSPRLSDPRPSDPPPRRSGSTSSDPPPRPSDPRPSDPPPPRSDPRSSDPPPRPCDPRPSDPPSRRSDPRSSDPPPHRSDPGPSDPPPHRSSPDSVPEISVIPRRPRQSHRASSSTEVPSDMLETVREGIRPLFDGAEDERRDFSAEELERLIAGTIERVQASQPTSSSHGRLCLLRHPDLHLTISHLTTEEQYRLFTDIRSRFTRGEELSEKELRDTVRQHFRDRKYNRLRKLKAMLRALDYDTDPDASLQKPAWISETSWAVMLPDAQQCFWHEEMDRTEFALVHTREDEAAGRRTLRTVSYLETR</sequence>
<protein>
    <submittedName>
        <fullName evidence="2">Uncharacterized protein</fullName>
    </submittedName>
</protein>
<feature type="region of interest" description="Disordered" evidence="1">
    <location>
        <begin position="17"/>
        <end position="210"/>
    </location>
</feature>
<feature type="compositionally biased region" description="Pro residues" evidence="1">
    <location>
        <begin position="52"/>
        <end position="64"/>
    </location>
</feature>
<dbReference type="Proteomes" id="UP001633002">
    <property type="component" value="Unassembled WGS sequence"/>
</dbReference>
<accession>A0ABD3HM23</accession>
<comment type="caution">
    <text evidence="2">The sequence shown here is derived from an EMBL/GenBank/DDBJ whole genome shotgun (WGS) entry which is preliminary data.</text>
</comment>
<dbReference type="AlphaFoldDB" id="A0ABD3HM23"/>
<organism evidence="2 3">
    <name type="scientific">Riccia sorocarpa</name>
    <dbReference type="NCBI Taxonomy" id="122646"/>
    <lineage>
        <taxon>Eukaryota</taxon>
        <taxon>Viridiplantae</taxon>
        <taxon>Streptophyta</taxon>
        <taxon>Embryophyta</taxon>
        <taxon>Marchantiophyta</taxon>
        <taxon>Marchantiopsida</taxon>
        <taxon>Marchantiidae</taxon>
        <taxon>Marchantiales</taxon>
        <taxon>Ricciaceae</taxon>
        <taxon>Riccia</taxon>
    </lineage>
</organism>
<evidence type="ECO:0000313" key="3">
    <source>
        <dbReference type="Proteomes" id="UP001633002"/>
    </source>
</evidence>
<dbReference type="EMBL" id="JBJQOH010000003">
    <property type="protein sequence ID" value="KAL3692625.1"/>
    <property type="molecule type" value="Genomic_DNA"/>
</dbReference>
<keyword evidence="3" id="KW-1185">Reference proteome</keyword>
<feature type="compositionally biased region" description="Basic and acidic residues" evidence="1">
    <location>
        <begin position="65"/>
        <end position="85"/>
    </location>
</feature>
<proteinExistence type="predicted"/>
<feature type="compositionally biased region" description="Low complexity" evidence="1">
    <location>
        <begin position="25"/>
        <end position="38"/>
    </location>
</feature>
<evidence type="ECO:0000313" key="2">
    <source>
        <dbReference type="EMBL" id="KAL3692625.1"/>
    </source>
</evidence>
<evidence type="ECO:0000256" key="1">
    <source>
        <dbReference type="SAM" id="MobiDB-lite"/>
    </source>
</evidence>
<feature type="compositionally biased region" description="Basic and acidic residues" evidence="1">
    <location>
        <begin position="41"/>
        <end position="50"/>
    </location>
</feature>